<dbReference type="InterPro" id="IPR011009">
    <property type="entry name" value="Kinase-like_dom_sf"/>
</dbReference>
<sequence length="625" mass="63303">MNPGGPQPRLIDGRFELLERLGGGGMGLVWRARDNALYREVALKEVRPPDPAMAAADPDGANELRERVLREARALARLQHPNVAVIHHIVDTPEHPHPWLVMELVSGGSLADRIARGPLTVPEAARIGRGVLAALRAAHAAGIQHRDVKPGNVLLRPDGTPVLTDFGIAAMQDATALTATGALIGSPEYIAPERIRGEEGNPSSDLWSLGMMLYVAVEGHHPLRRATTLATLAAVLDEPLPPPSRSGGLGPVLAAVLARDPKLRPDADQLDRALAAAEQGAAPAAQAGPAWAPTFLDTPRPGGAAPGAPAVPAVPATSGVFGPPPGGLPSGPWPAQGPTDLAGPAHPAGSTGPVHPTGSTYPIGSVGTVDPMGPTRATDPGAAPRPAGRGRSVAAIALGVATVAVAGVLVWSLNLDDDAKGKDAKVSGGPAASSSAPGSGGTATPGGSADTAAPSAGPATASPAKSAGGGSAGGANTPAPTDLLTPEGVRAVVAAVTAQAGKSTVKDLTVYPGYAMAQVPTADPRAYEWYDYRDGKATRRTPGGPMSGSKTADLTQYDWSVIPALLKKAEETLNVPNPTSRYLIIGPDTSDGTPTIRVYLSSANSVSGYLSADVSGKVKRTYPAG</sequence>
<keyword evidence="12" id="KW-1185">Reference proteome</keyword>
<dbReference type="RefSeq" id="WP_313761784.1">
    <property type="nucleotide sequence ID" value="NZ_BAAAVH010000049.1"/>
</dbReference>
<dbReference type="SMART" id="SM00220">
    <property type="entry name" value="S_TKc"/>
    <property type="match status" value="1"/>
</dbReference>
<keyword evidence="6 7" id="KW-0067">ATP-binding</keyword>
<keyword evidence="9" id="KW-0472">Membrane</keyword>
<feature type="compositionally biased region" description="Low complexity" evidence="8">
    <location>
        <begin position="427"/>
        <end position="437"/>
    </location>
</feature>
<dbReference type="InterPro" id="IPR017441">
    <property type="entry name" value="Protein_kinase_ATP_BS"/>
</dbReference>
<evidence type="ECO:0000313" key="12">
    <source>
        <dbReference type="Proteomes" id="UP001596067"/>
    </source>
</evidence>
<evidence type="ECO:0000256" key="1">
    <source>
        <dbReference type="ARBA" id="ARBA00012513"/>
    </source>
</evidence>
<dbReference type="EC" id="2.7.11.1" evidence="1"/>
<dbReference type="Gene3D" id="1.10.510.10">
    <property type="entry name" value="Transferase(Phosphotransferase) domain 1"/>
    <property type="match status" value="1"/>
</dbReference>
<feature type="transmembrane region" description="Helical" evidence="9">
    <location>
        <begin position="393"/>
        <end position="413"/>
    </location>
</feature>
<evidence type="ECO:0000256" key="9">
    <source>
        <dbReference type="SAM" id="Phobius"/>
    </source>
</evidence>
<keyword evidence="3" id="KW-0808">Transferase</keyword>
<feature type="compositionally biased region" description="Low complexity" evidence="8">
    <location>
        <begin position="445"/>
        <end position="466"/>
    </location>
</feature>
<gene>
    <name evidence="11" type="ORF">ACFP0N_11660</name>
</gene>
<evidence type="ECO:0000259" key="10">
    <source>
        <dbReference type="PROSITE" id="PS50011"/>
    </source>
</evidence>
<evidence type="ECO:0000256" key="4">
    <source>
        <dbReference type="ARBA" id="ARBA00022741"/>
    </source>
</evidence>
<organism evidence="11 12">
    <name type="scientific">Kitasatospora aburaviensis</name>
    <dbReference type="NCBI Taxonomy" id="67265"/>
    <lineage>
        <taxon>Bacteria</taxon>
        <taxon>Bacillati</taxon>
        <taxon>Actinomycetota</taxon>
        <taxon>Actinomycetes</taxon>
        <taxon>Kitasatosporales</taxon>
        <taxon>Streptomycetaceae</taxon>
        <taxon>Kitasatospora</taxon>
    </lineage>
</organism>
<dbReference type="EMBL" id="JBHSOD010000010">
    <property type="protein sequence ID" value="MFC5885625.1"/>
    <property type="molecule type" value="Genomic_DNA"/>
</dbReference>
<proteinExistence type="predicted"/>
<dbReference type="PANTHER" id="PTHR43289:SF6">
    <property type="entry name" value="SERINE_THREONINE-PROTEIN KINASE NEKL-3"/>
    <property type="match status" value="1"/>
</dbReference>
<keyword evidence="2" id="KW-0723">Serine/threonine-protein kinase</keyword>
<dbReference type="Pfam" id="PF00069">
    <property type="entry name" value="Pkinase"/>
    <property type="match status" value="1"/>
</dbReference>
<dbReference type="PROSITE" id="PS00108">
    <property type="entry name" value="PROTEIN_KINASE_ST"/>
    <property type="match status" value="1"/>
</dbReference>
<feature type="region of interest" description="Disordered" evidence="8">
    <location>
        <begin position="419"/>
        <end position="483"/>
    </location>
</feature>
<evidence type="ECO:0000256" key="8">
    <source>
        <dbReference type="SAM" id="MobiDB-lite"/>
    </source>
</evidence>
<reference evidence="12" key="1">
    <citation type="journal article" date="2019" name="Int. J. Syst. Evol. Microbiol.">
        <title>The Global Catalogue of Microorganisms (GCM) 10K type strain sequencing project: providing services to taxonomists for standard genome sequencing and annotation.</title>
        <authorList>
            <consortium name="The Broad Institute Genomics Platform"/>
            <consortium name="The Broad Institute Genome Sequencing Center for Infectious Disease"/>
            <person name="Wu L."/>
            <person name="Ma J."/>
        </authorList>
    </citation>
    <scope>NUCLEOTIDE SEQUENCE [LARGE SCALE GENOMIC DNA]</scope>
    <source>
        <strain evidence="12">CGMCC 4.1469</strain>
    </source>
</reference>
<dbReference type="PANTHER" id="PTHR43289">
    <property type="entry name" value="MITOGEN-ACTIVATED PROTEIN KINASE KINASE KINASE 20-RELATED"/>
    <property type="match status" value="1"/>
</dbReference>
<evidence type="ECO:0000256" key="2">
    <source>
        <dbReference type="ARBA" id="ARBA00022527"/>
    </source>
</evidence>
<evidence type="ECO:0000256" key="3">
    <source>
        <dbReference type="ARBA" id="ARBA00022679"/>
    </source>
</evidence>
<protein>
    <recommendedName>
        <fullName evidence="1">non-specific serine/threonine protein kinase</fullName>
        <ecNumber evidence="1">2.7.11.1</ecNumber>
    </recommendedName>
</protein>
<accession>A0ABW1EVI0</accession>
<keyword evidence="4 7" id="KW-0547">Nucleotide-binding</keyword>
<evidence type="ECO:0000313" key="11">
    <source>
        <dbReference type="EMBL" id="MFC5885625.1"/>
    </source>
</evidence>
<dbReference type="Proteomes" id="UP001596067">
    <property type="component" value="Unassembled WGS sequence"/>
</dbReference>
<comment type="caution">
    <text evidence="11">The sequence shown here is derived from an EMBL/GenBank/DDBJ whole genome shotgun (WGS) entry which is preliminary data.</text>
</comment>
<keyword evidence="9" id="KW-0812">Transmembrane</keyword>
<dbReference type="GO" id="GO:0016301">
    <property type="term" value="F:kinase activity"/>
    <property type="evidence" value="ECO:0007669"/>
    <property type="project" value="UniProtKB-KW"/>
</dbReference>
<dbReference type="PROSITE" id="PS50011">
    <property type="entry name" value="PROTEIN_KINASE_DOM"/>
    <property type="match status" value="1"/>
</dbReference>
<dbReference type="InterPro" id="IPR000719">
    <property type="entry name" value="Prot_kinase_dom"/>
</dbReference>
<dbReference type="Gene3D" id="3.30.200.20">
    <property type="entry name" value="Phosphorylase Kinase, domain 1"/>
    <property type="match status" value="1"/>
</dbReference>
<dbReference type="PROSITE" id="PS00107">
    <property type="entry name" value="PROTEIN_KINASE_ATP"/>
    <property type="match status" value="1"/>
</dbReference>
<dbReference type="CDD" id="cd14014">
    <property type="entry name" value="STKc_PknB_like"/>
    <property type="match status" value="1"/>
</dbReference>
<keyword evidence="9" id="KW-1133">Transmembrane helix</keyword>
<evidence type="ECO:0000256" key="6">
    <source>
        <dbReference type="ARBA" id="ARBA00022840"/>
    </source>
</evidence>
<name>A0ABW1EVI0_9ACTN</name>
<feature type="compositionally biased region" description="Low complexity" evidence="8">
    <location>
        <begin position="373"/>
        <end position="388"/>
    </location>
</feature>
<dbReference type="InterPro" id="IPR008271">
    <property type="entry name" value="Ser/Thr_kinase_AS"/>
</dbReference>
<feature type="binding site" evidence="7">
    <location>
        <position position="44"/>
    </location>
    <ligand>
        <name>ATP</name>
        <dbReference type="ChEBI" id="CHEBI:30616"/>
    </ligand>
</feature>
<keyword evidence="5 11" id="KW-0418">Kinase</keyword>
<evidence type="ECO:0000256" key="7">
    <source>
        <dbReference type="PROSITE-ProRule" id="PRU10141"/>
    </source>
</evidence>
<dbReference type="SUPFAM" id="SSF56112">
    <property type="entry name" value="Protein kinase-like (PK-like)"/>
    <property type="match status" value="1"/>
</dbReference>
<feature type="domain" description="Protein kinase" evidence="10">
    <location>
        <begin position="15"/>
        <end position="274"/>
    </location>
</feature>
<feature type="region of interest" description="Disordered" evidence="8">
    <location>
        <begin position="321"/>
        <end position="388"/>
    </location>
</feature>
<evidence type="ECO:0000256" key="5">
    <source>
        <dbReference type="ARBA" id="ARBA00022777"/>
    </source>
</evidence>